<evidence type="ECO:0000256" key="4">
    <source>
        <dbReference type="ARBA" id="ARBA00022801"/>
    </source>
</evidence>
<dbReference type="PANTHER" id="PTHR46072">
    <property type="entry name" value="AMIDASE-RELATED-RELATED"/>
    <property type="match status" value="1"/>
</dbReference>
<evidence type="ECO:0000259" key="7">
    <source>
        <dbReference type="Pfam" id="PF01425"/>
    </source>
</evidence>
<keyword evidence="9" id="KW-1185">Reference proteome</keyword>
<dbReference type="Proteomes" id="UP000194127">
    <property type="component" value="Unassembled WGS sequence"/>
</dbReference>
<dbReference type="FunFam" id="3.90.1300.10:FF:000003">
    <property type="entry name" value="Amidase signature enzyme"/>
    <property type="match status" value="1"/>
</dbReference>
<feature type="compositionally biased region" description="Basic residues" evidence="6">
    <location>
        <begin position="1"/>
        <end position="12"/>
    </location>
</feature>
<evidence type="ECO:0000313" key="9">
    <source>
        <dbReference type="Proteomes" id="UP000194127"/>
    </source>
</evidence>
<dbReference type="OrthoDB" id="6428749at2759"/>
<dbReference type="InterPro" id="IPR023631">
    <property type="entry name" value="Amidase_dom"/>
</dbReference>
<dbReference type="PIRSF" id="PIRSF001221">
    <property type="entry name" value="Amidase_fungi"/>
    <property type="match status" value="1"/>
</dbReference>
<feature type="active site" description="Charge relay system" evidence="5">
    <location>
        <position position="184"/>
    </location>
</feature>
<dbReference type="Gene3D" id="3.90.1300.10">
    <property type="entry name" value="Amidase signature (AS) domain"/>
    <property type="match status" value="1"/>
</dbReference>
<dbReference type="PROSITE" id="PS00571">
    <property type="entry name" value="AMIDASES"/>
    <property type="match status" value="1"/>
</dbReference>
<feature type="region of interest" description="Disordered" evidence="6">
    <location>
        <begin position="1"/>
        <end position="26"/>
    </location>
</feature>
<dbReference type="SUPFAM" id="SSF75304">
    <property type="entry name" value="Amidase signature (AS) enzymes"/>
    <property type="match status" value="1"/>
</dbReference>
<dbReference type="EMBL" id="KZ110595">
    <property type="protein sequence ID" value="OSX63283.1"/>
    <property type="molecule type" value="Genomic_DNA"/>
</dbReference>
<comment type="similarity">
    <text evidence="2">Belongs to the amidase family.</text>
</comment>
<dbReference type="STRING" id="670580.A0A1X6N4C5"/>
<evidence type="ECO:0000256" key="3">
    <source>
        <dbReference type="ARBA" id="ARBA00012922"/>
    </source>
</evidence>
<dbReference type="GeneID" id="36325581"/>
<dbReference type="InterPro" id="IPR036928">
    <property type="entry name" value="AS_sf"/>
</dbReference>
<comment type="catalytic activity">
    <reaction evidence="1">
        <text>a monocarboxylic acid amide + H2O = a monocarboxylate + NH4(+)</text>
        <dbReference type="Rhea" id="RHEA:12020"/>
        <dbReference type="ChEBI" id="CHEBI:15377"/>
        <dbReference type="ChEBI" id="CHEBI:28938"/>
        <dbReference type="ChEBI" id="CHEBI:35757"/>
        <dbReference type="ChEBI" id="CHEBI:83628"/>
        <dbReference type="EC" id="3.5.1.4"/>
    </reaction>
</comment>
<sequence>MFSYLAHRRGVRAKQQERQGRIDSLPPVYNGPMSDFEKGIMAKPIAQIVAEVQSGTLNPVDVLRAYGKKALKAQAAINCLTEIMIADAEDWAKNSNTKGPLAGVPVSFKDEMAIAGYDASLGYSAWVGKPMEKDNTAARLLRDAGAVPYVKTNVPITLRSFECTNDVFGQTGNPHNIAYSPGGSSGGEAALLAYGGSRVGIGSDGAGSVRTPAHYSGCYTIKATSNRFLKFGNAHGAVPGNEGVGVAFSPMTRTLEDLETVWRGIMSMKPWEYDHSVVPIPWRETDLSAVKGLRWGVIWDDGVVAPSPPCLRALKSVVSLLEANGHEVVTIDPPSQYEGLKLASQLIYADGGKTMMRIMHTGEYNDPGVIEALAMFRMPRFSKRLYAWYIRHIRGDDVYAGLVENWSEKTVPELLTLVAAREAYRALWFEFWKTQNLDFIITVPNAHPAVPHGGMKEGWKSCGYTFLWNLLDYSAGILPVTHVDKNRDALSPTFKPRNAVEAGAYRMYDATKQHGLPIGVQVISRRYSEEKVLEGMKIVEKLLKQEGSAYELFERDD</sequence>
<gene>
    <name evidence="8" type="ORF">POSPLADRAFT_1055341</name>
</gene>
<feature type="domain" description="Amidase" evidence="7">
    <location>
        <begin position="61"/>
        <end position="533"/>
    </location>
</feature>
<evidence type="ECO:0000256" key="1">
    <source>
        <dbReference type="ARBA" id="ARBA00001311"/>
    </source>
</evidence>
<dbReference type="GO" id="GO:0004040">
    <property type="term" value="F:amidase activity"/>
    <property type="evidence" value="ECO:0007669"/>
    <property type="project" value="UniProtKB-EC"/>
</dbReference>
<dbReference type="Pfam" id="PF01425">
    <property type="entry name" value="Amidase"/>
    <property type="match status" value="1"/>
</dbReference>
<dbReference type="AlphaFoldDB" id="A0A1X6N4C5"/>
<evidence type="ECO:0000256" key="6">
    <source>
        <dbReference type="SAM" id="MobiDB-lite"/>
    </source>
</evidence>
<accession>A0A1X6N4C5</accession>
<protein>
    <recommendedName>
        <fullName evidence="3">amidase</fullName>
        <ecNumber evidence="3">3.5.1.4</ecNumber>
    </recommendedName>
</protein>
<dbReference type="EC" id="3.5.1.4" evidence="3"/>
<evidence type="ECO:0000256" key="2">
    <source>
        <dbReference type="ARBA" id="ARBA00009199"/>
    </source>
</evidence>
<name>A0A1X6N4C5_9APHY</name>
<organism evidence="8 9">
    <name type="scientific">Postia placenta MAD-698-R-SB12</name>
    <dbReference type="NCBI Taxonomy" id="670580"/>
    <lineage>
        <taxon>Eukaryota</taxon>
        <taxon>Fungi</taxon>
        <taxon>Dikarya</taxon>
        <taxon>Basidiomycota</taxon>
        <taxon>Agaricomycotina</taxon>
        <taxon>Agaricomycetes</taxon>
        <taxon>Polyporales</taxon>
        <taxon>Adustoporiaceae</taxon>
        <taxon>Rhodonia</taxon>
    </lineage>
</organism>
<dbReference type="PANTHER" id="PTHR46072:SF10">
    <property type="entry name" value="ACETAMIDASE"/>
    <property type="match status" value="1"/>
</dbReference>
<feature type="active site" description="Acyl-ester intermediate" evidence="5">
    <location>
        <position position="208"/>
    </location>
</feature>
<dbReference type="RefSeq" id="XP_024340077.1">
    <property type="nucleotide sequence ID" value="XM_024480631.1"/>
</dbReference>
<reference evidence="8 9" key="1">
    <citation type="submission" date="2017-04" db="EMBL/GenBank/DDBJ databases">
        <title>Genome Sequence of the Model Brown-Rot Fungus Postia placenta SB12.</title>
        <authorList>
            <consortium name="DOE Joint Genome Institute"/>
            <person name="Gaskell J."/>
            <person name="Kersten P."/>
            <person name="Larrondo L.F."/>
            <person name="Canessa P."/>
            <person name="Martinez D."/>
            <person name="Hibbett D."/>
            <person name="Schmoll M."/>
            <person name="Kubicek C.P."/>
            <person name="Martinez A.T."/>
            <person name="Yadav J."/>
            <person name="Master E."/>
            <person name="Magnuson J.K."/>
            <person name="James T."/>
            <person name="Yaver D."/>
            <person name="Berka R."/>
            <person name="Labutti K."/>
            <person name="Lipzen A."/>
            <person name="Aerts A."/>
            <person name="Barry K."/>
            <person name="Henrissat B."/>
            <person name="Blanchette R."/>
            <person name="Grigoriev I."/>
            <person name="Cullen D."/>
        </authorList>
    </citation>
    <scope>NUCLEOTIDE SEQUENCE [LARGE SCALE GENOMIC DNA]</scope>
    <source>
        <strain evidence="8 9">MAD-698-R-SB12</strain>
    </source>
</reference>
<proteinExistence type="inferred from homology"/>
<dbReference type="InterPro" id="IPR020556">
    <property type="entry name" value="Amidase_CS"/>
</dbReference>
<evidence type="ECO:0000313" key="8">
    <source>
        <dbReference type="EMBL" id="OSX63283.1"/>
    </source>
</evidence>
<evidence type="ECO:0000256" key="5">
    <source>
        <dbReference type="PIRSR" id="PIRSR001221-1"/>
    </source>
</evidence>
<keyword evidence="4" id="KW-0378">Hydrolase</keyword>
<feature type="active site" description="Charge relay system" evidence="5">
    <location>
        <position position="109"/>
    </location>
</feature>